<evidence type="ECO:0000313" key="10">
    <source>
        <dbReference type="EMBL" id="KAJ8927811.1"/>
    </source>
</evidence>
<evidence type="ECO:0000256" key="7">
    <source>
        <dbReference type="SAM" id="MobiDB-lite"/>
    </source>
</evidence>
<evidence type="ECO:0000256" key="1">
    <source>
        <dbReference type="ARBA" id="ARBA00004240"/>
    </source>
</evidence>
<sequence>MLKAKQVEMLNQWQNHQSHDNWYSQPQQQYQAVPKQEPQPPAQQSYWPQPYTTPQTASYNQNVPQQHYGHQYPNETGYYQNNTGYEQQPYGNMHYNQQYNQNNLYSNPQQTGQQKEGDSWNWGWGDEDNSNVQVSAQQPLVNNVDQGGNNLGDAFVSDKTWNWGVEDAKANVNPVQNLPKKEETVESQEDLFPKMENISKLPMKTLNEPEFVKPLPSQDLLKVTGKRGKLDTPQWSTESQMSQESSDDILHTSESDKRQEPLSSQNLDDVPLKNETSYEDLASNHQFENKEILSNSKPELPSKVNPTPPPPKNTHTPPLLPPPGAAEDLKNPYKRSTGLSHKSANKFRASNSTPPDSRQNLYSFHNQQVNLETLPDNSEQPDPVPNQPVQKLKPVSQWPDNNEAPINDRNQYLETGQLSGVNLHDYNREGDLSIKQEANDTLPPPGLRRMVPGQMEQNENLGNVGSFGDEPPPGLSRMVLGQTETVSNPQMNFLPIDEDVRLQYEPTGPPEGLHRMVPGESSSPESTLRHQQQRRDENDSESEFDQLSQLTPQPRSATIGADTPPAVPNSVITQSTLGANRSETIGGGDSTVTSQDGGRSKVTSTSSNENKGDKNRKGKVDKENIDQNNRRDSIEGQTQEHNISNLTNSVRNLTVGGTVGRKVVTAIRSLKKLPRSSRDKRSLEKSKRDKDRERENYRYSPDNYKDKKYDRRRYKERRYEEDTDYYSDKEKERRMRDDRDRDYERKYSSLRKDKDKDRRRRDPRDYGRDRRADYYYSNRYDDEYENENRSRPSSRSDSMHESYRERHEKDHRDRRHRDRERERYRRQRDPREMFNPYQGVAYDPYNPYYQQYQYYENLRRTNPQAYAEWYRKYYQQASYGGEDRASVHSGRSSANDELAKDRYTRQSFYSQASIPHMGGYYGDTHTHSISGHYGLDNSSFTRPFDQADSSLNLGDDSLAAQRVTPAKFATAHIKASIASGKLLRILPHYPMDGQNAIVEVCNLQSLLINDEDYKELNRFPGPLVRGVTHKKTIIEYCENKIRHATYSQDIVDVDSYVLMWELLILLIRQNGMVVGTDIAELLLKNKTEAPARPSSVISSISSVTGEVNPTSEVNNHPVSENTSSTQSVLKEEEVTNKFREFLLYGSGIEALEWAMKHGLWGHALFLASKLDKRTYANVMMRFANGLTLNDPLQTLYQLLSGKMPAAVTCVSDEKWGDWRPHLAMILSNTQRPELNCKAITTLGDTLNNRGSLYAAQFCYLMAEVGFGKCDNTETRLVLLGSDHSKPFPLFASNEAIHMTEIYEYACGLNDADFIIPEFQIYKYLLATRLADRGLLEKALSYLEKVSAYIVNNATAVQPSFVDKVCSLADRLKFYDPVGEVEDESEFGGILETSRPDNSWLKDLRAVQNDYQAGLITHESINNLTSYTASTLETDIVQPAYEASGQESWQQQYDQQYQQNMVQQQPWQPEQQQPTQIEYQQQENLQQSEYPGMQYQDQQNYWSNQQPQWGEQLNSYHQENVDQQQSYYGSNAQVEPKEVQKESPEVSTCRTNLSPFSLPMNSSSSLRKRLTAAHSPARSNSSLLHGDFIELQKLKDDSDSDKKNSFNKNHKIYPYKNRSAEDFIYSKQDSLDKKSSSRESSDLEIETYIGRRRQKNVSYKNEEKSQLICYKDNTKVITIKNDSKHTRYNTFDMRYNDKKGKLVKYKSLDIPDASRTVVKYLEPNSKVSISAEDFDSDYKVTKFERKKHRHDIITDTVDAWAKKSNRNVFSNIKNSLFKSGSNPEKEVVYKPLIFGGTYPIDCPMFETKSTRPEPLKISQDKLNHSQSSILSQSPKIREYGPPRTFDIDQPI</sequence>
<comment type="similarity">
    <text evidence="2 6">Belongs to the SEC16 family.</text>
</comment>
<feature type="compositionally biased region" description="Polar residues" evidence="7">
    <location>
        <begin position="1823"/>
        <end position="1833"/>
    </location>
</feature>
<keyword evidence="6" id="KW-0472">Membrane</keyword>
<evidence type="ECO:0000256" key="3">
    <source>
        <dbReference type="ARBA" id="ARBA00022448"/>
    </source>
</evidence>
<dbReference type="InterPro" id="IPR024298">
    <property type="entry name" value="Sec16_Sec23-bd"/>
</dbReference>
<feature type="domain" description="Sec16 central conserved" evidence="9">
    <location>
        <begin position="996"/>
        <end position="1071"/>
    </location>
</feature>
<feature type="region of interest" description="Disordered" evidence="7">
    <location>
        <begin position="373"/>
        <end position="404"/>
    </location>
</feature>
<feature type="compositionally biased region" description="Polar residues" evidence="7">
    <location>
        <begin position="635"/>
        <end position="647"/>
    </location>
</feature>
<evidence type="ECO:0000256" key="6">
    <source>
        <dbReference type="RuleBase" id="RU364101"/>
    </source>
</evidence>
<evidence type="ECO:0000256" key="5">
    <source>
        <dbReference type="ARBA" id="ARBA00022892"/>
    </source>
</evidence>
<dbReference type="PANTHER" id="PTHR13402">
    <property type="entry name" value="RGPR-RELATED"/>
    <property type="match status" value="1"/>
</dbReference>
<feature type="compositionally biased region" description="Polar residues" evidence="7">
    <location>
        <begin position="520"/>
        <end position="530"/>
    </location>
</feature>
<comment type="subcellular location">
    <subcellularLocation>
        <location evidence="1">Endoplasmic reticulum</location>
    </subcellularLocation>
    <subcellularLocation>
        <location evidence="6">Golgi apparatus membrane</location>
    </subcellularLocation>
</comment>
<accession>A0AAV8WMX5</accession>
<evidence type="ECO:0000259" key="8">
    <source>
        <dbReference type="Pfam" id="PF12931"/>
    </source>
</evidence>
<feature type="region of interest" description="Disordered" evidence="7">
    <location>
        <begin position="502"/>
        <end position="647"/>
    </location>
</feature>
<comment type="caution">
    <text evidence="10">The sequence shown here is derived from an EMBL/GenBank/DDBJ whole genome shotgun (WGS) entry which is preliminary data.</text>
</comment>
<proteinExistence type="inferred from homology"/>
<organism evidence="10 11">
    <name type="scientific">Rhamnusium bicolor</name>
    <dbReference type="NCBI Taxonomy" id="1586634"/>
    <lineage>
        <taxon>Eukaryota</taxon>
        <taxon>Metazoa</taxon>
        <taxon>Ecdysozoa</taxon>
        <taxon>Arthropoda</taxon>
        <taxon>Hexapoda</taxon>
        <taxon>Insecta</taxon>
        <taxon>Pterygota</taxon>
        <taxon>Neoptera</taxon>
        <taxon>Endopterygota</taxon>
        <taxon>Coleoptera</taxon>
        <taxon>Polyphaga</taxon>
        <taxon>Cucujiformia</taxon>
        <taxon>Chrysomeloidea</taxon>
        <taxon>Cerambycidae</taxon>
        <taxon>Lepturinae</taxon>
        <taxon>Rhagiini</taxon>
        <taxon>Rhamnusium</taxon>
    </lineage>
</organism>
<keyword evidence="11" id="KW-1185">Reference proteome</keyword>
<evidence type="ECO:0000256" key="2">
    <source>
        <dbReference type="ARBA" id="ARBA00005927"/>
    </source>
</evidence>
<protein>
    <recommendedName>
        <fullName evidence="6">Protein transport protein sec16</fullName>
    </recommendedName>
</protein>
<evidence type="ECO:0000259" key="9">
    <source>
        <dbReference type="Pfam" id="PF12932"/>
    </source>
</evidence>
<keyword evidence="6" id="KW-0333">Golgi apparatus</keyword>
<name>A0AAV8WMX5_9CUCU</name>
<feature type="compositionally biased region" description="Polar residues" evidence="7">
    <location>
        <begin position="590"/>
        <end position="609"/>
    </location>
</feature>
<dbReference type="Pfam" id="PF12932">
    <property type="entry name" value="Sec16"/>
    <property type="match status" value="1"/>
</dbReference>
<dbReference type="InterPro" id="IPR024340">
    <property type="entry name" value="Sec16_CCD"/>
</dbReference>
<evidence type="ECO:0000256" key="4">
    <source>
        <dbReference type="ARBA" id="ARBA00022824"/>
    </source>
</evidence>
<feature type="compositionally biased region" description="Pro residues" evidence="7">
    <location>
        <begin position="306"/>
        <end position="324"/>
    </location>
</feature>
<dbReference type="EMBL" id="JANEYF010005528">
    <property type="protein sequence ID" value="KAJ8927811.1"/>
    <property type="molecule type" value="Genomic_DNA"/>
</dbReference>
<feature type="compositionally biased region" description="Polar residues" evidence="7">
    <location>
        <begin position="233"/>
        <end position="244"/>
    </location>
</feature>
<dbReference type="GO" id="GO:0007030">
    <property type="term" value="P:Golgi organization"/>
    <property type="evidence" value="ECO:0007669"/>
    <property type="project" value="TreeGrafter"/>
</dbReference>
<feature type="domain" description="Sec16 Sec23-binding" evidence="8">
    <location>
        <begin position="1139"/>
        <end position="1372"/>
    </location>
</feature>
<feature type="compositionally biased region" description="Low complexity" evidence="7">
    <location>
        <begin position="25"/>
        <end position="36"/>
    </location>
</feature>
<dbReference type="GO" id="GO:0015031">
    <property type="term" value="P:protein transport"/>
    <property type="evidence" value="ECO:0007669"/>
    <property type="project" value="UniProtKB-KW"/>
</dbReference>
<feature type="region of interest" description="Disordered" evidence="7">
    <location>
        <begin position="18"/>
        <end position="58"/>
    </location>
</feature>
<keyword evidence="4 6" id="KW-0256">Endoplasmic reticulum</keyword>
<feature type="region of interest" description="Disordered" evidence="7">
    <location>
        <begin position="670"/>
        <end position="839"/>
    </location>
</feature>
<dbReference type="Pfam" id="PF12931">
    <property type="entry name" value="TPR_Sec16"/>
    <property type="match status" value="1"/>
</dbReference>
<feature type="region of interest" description="Disordered" evidence="7">
    <location>
        <begin position="209"/>
        <end position="360"/>
    </location>
</feature>
<feature type="compositionally biased region" description="Low complexity" evidence="7">
    <location>
        <begin position="1551"/>
        <end position="1564"/>
    </location>
</feature>
<evidence type="ECO:0000313" key="11">
    <source>
        <dbReference type="Proteomes" id="UP001162156"/>
    </source>
</evidence>
<reference evidence="10" key="1">
    <citation type="journal article" date="2023" name="Insect Mol. Biol.">
        <title>Genome sequencing provides insights into the evolution of gene families encoding plant cell wall-degrading enzymes in longhorned beetles.</title>
        <authorList>
            <person name="Shin N.R."/>
            <person name="Okamura Y."/>
            <person name="Kirsch R."/>
            <person name="Pauchet Y."/>
        </authorList>
    </citation>
    <scope>NUCLEOTIDE SEQUENCE</scope>
    <source>
        <strain evidence="10">RBIC_L_NR</strain>
    </source>
</reference>
<dbReference type="GO" id="GO:0012507">
    <property type="term" value="C:ER to Golgi transport vesicle membrane"/>
    <property type="evidence" value="ECO:0007669"/>
    <property type="project" value="TreeGrafter"/>
</dbReference>
<feature type="region of interest" description="Disordered" evidence="7">
    <location>
        <begin position="1102"/>
        <end position="1129"/>
    </location>
</feature>
<dbReference type="GO" id="GO:0000139">
    <property type="term" value="C:Golgi membrane"/>
    <property type="evidence" value="ECO:0007669"/>
    <property type="project" value="UniProtKB-SubCell"/>
</dbReference>
<feature type="compositionally biased region" description="Basic and acidic residues" evidence="7">
    <location>
        <begin position="819"/>
        <end position="832"/>
    </location>
</feature>
<feature type="region of interest" description="Disordered" evidence="7">
    <location>
        <begin position="1817"/>
        <end position="1850"/>
    </location>
</feature>
<dbReference type="GO" id="GO:0070971">
    <property type="term" value="C:endoplasmic reticulum exit site"/>
    <property type="evidence" value="ECO:0007669"/>
    <property type="project" value="TreeGrafter"/>
</dbReference>
<dbReference type="Gene3D" id="1.25.40.1030">
    <property type="match status" value="1"/>
</dbReference>
<feature type="compositionally biased region" description="Basic and acidic residues" evidence="7">
    <location>
        <begin position="726"/>
        <end position="773"/>
    </location>
</feature>
<dbReference type="GO" id="GO:0070973">
    <property type="term" value="P:protein localization to endoplasmic reticulum exit site"/>
    <property type="evidence" value="ECO:0007669"/>
    <property type="project" value="TreeGrafter"/>
</dbReference>
<keyword evidence="6" id="KW-0653">Protein transport</keyword>
<dbReference type="CDD" id="cd09233">
    <property type="entry name" value="ACE1-Sec16-like"/>
    <property type="match status" value="1"/>
</dbReference>
<feature type="compositionally biased region" description="Polar residues" evidence="7">
    <location>
        <begin position="570"/>
        <end position="583"/>
    </location>
</feature>
<keyword evidence="5 6" id="KW-0931">ER-Golgi transport</keyword>
<gene>
    <name evidence="10" type="ORF">NQ314_019693</name>
</gene>
<dbReference type="PANTHER" id="PTHR13402:SF6">
    <property type="entry name" value="SECRETORY 16, ISOFORM I"/>
    <property type="match status" value="1"/>
</dbReference>
<feature type="compositionally biased region" description="Basic and acidic residues" evidence="7">
    <location>
        <begin position="1534"/>
        <end position="1543"/>
    </location>
</feature>
<feature type="compositionally biased region" description="Polar residues" evidence="7">
    <location>
        <begin position="1104"/>
        <end position="1128"/>
    </location>
</feature>
<feature type="compositionally biased region" description="Polar residues" evidence="7">
    <location>
        <begin position="42"/>
        <end position="58"/>
    </location>
</feature>
<feature type="compositionally biased region" description="Basic and acidic residues" evidence="7">
    <location>
        <begin position="610"/>
        <end position="634"/>
    </location>
</feature>
<feature type="compositionally biased region" description="Polar residues" evidence="7">
    <location>
        <begin position="337"/>
        <end position="360"/>
    </location>
</feature>
<feature type="region of interest" description="Disordered" evidence="7">
    <location>
        <begin position="458"/>
        <end position="478"/>
    </location>
</feature>
<feature type="compositionally biased region" description="Basic and acidic residues" evidence="7">
    <location>
        <begin position="676"/>
        <end position="709"/>
    </location>
</feature>
<dbReference type="GO" id="GO:0016192">
    <property type="term" value="P:vesicle-mediated transport"/>
    <property type="evidence" value="ECO:0007669"/>
    <property type="project" value="UniProtKB-KW"/>
</dbReference>
<dbReference type="Proteomes" id="UP001162156">
    <property type="component" value="Unassembled WGS sequence"/>
</dbReference>
<feature type="compositionally biased region" description="Basic and acidic residues" evidence="7">
    <location>
        <begin position="248"/>
        <end position="260"/>
    </location>
</feature>
<feature type="compositionally biased region" description="Polar residues" evidence="7">
    <location>
        <begin position="545"/>
        <end position="556"/>
    </location>
</feature>
<feature type="compositionally biased region" description="Basic and acidic residues" evidence="7">
    <location>
        <begin position="797"/>
        <end position="811"/>
    </location>
</feature>
<keyword evidence="3 6" id="KW-0813">Transport</keyword>
<feature type="region of interest" description="Disordered" evidence="7">
    <location>
        <begin position="1532"/>
        <end position="1580"/>
    </location>
</feature>